<sequence length="68" mass="7616">MAQLQAKDQDLKVIFEKLGCNSNTKSQRPEKDEEHDELQTKAANNSSEFADYCGSWLLPISDDAGARE</sequence>
<dbReference type="AlphaFoldDB" id="A0A915KV72"/>
<organism evidence="2 3">
    <name type="scientific">Romanomermis culicivorax</name>
    <name type="common">Nematode worm</name>
    <dbReference type="NCBI Taxonomy" id="13658"/>
    <lineage>
        <taxon>Eukaryota</taxon>
        <taxon>Metazoa</taxon>
        <taxon>Ecdysozoa</taxon>
        <taxon>Nematoda</taxon>
        <taxon>Enoplea</taxon>
        <taxon>Dorylaimia</taxon>
        <taxon>Mermithida</taxon>
        <taxon>Mermithoidea</taxon>
        <taxon>Mermithidae</taxon>
        <taxon>Romanomermis</taxon>
    </lineage>
</organism>
<dbReference type="WBParaSite" id="nRc.2.0.1.t42831-RA">
    <property type="protein sequence ID" value="nRc.2.0.1.t42831-RA"/>
    <property type="gene ID" value="nRc.2.0.1.g42831"/>
</dbReference>
<feature type="region of interest" description="Disordered" evidence="1">
    <location>
        <begin position="22"/>
        <end position="44"/>
    </location>
</feature>
<name>A0A915KV72_ROMCU</name>
<evidence type="ECO:0000256" key="1">
    <source>
        <dbReference type="SAM" id="MobiDB-lite"/>
    </source>
</evidence>
<reference evidence="3" key="1">
    <citation type="submission" date="2022-11" db="UniProtKB">
        <authorList>
            <consortium name="WormBaseParasite"/>
        </authorList>
    </citation>
    <scope>IDENTIFICATION</scope>
</reference>
<proteinExistence type="predicted"/>
<keyword evidence="2" id="KW-1185">Reference proteome</keyword>
<dbReference type="Proteomes" id="UP000887565">
    <property type="component" value="Unplaced"/>
</dbReference>
<accession>A0A915KV72</accession>
<evidence type="ECO:0000313" key="3">
    <source>
        <dbReference type="WBParaSite" id="nRc.2.0.1.t42831-RA"/>
    </source>
</evidence>
<evidence type="ECO:0000313" key="2">
    <source>
        <dbReference type="Proteomes" id="UP000887565"/>
    </source>
</evidence>
<protein>
    <submittedName>
        <fullName evidence="3">Uncharacterized protein</fullName>
    </submittedName>
</protein>